<dbReference type="EMBL" id="JAZEWV010000002">
    <property type="protein sequence ID" value="MEE4541104.1"/>
    <property type="molecule type" value="Genomic_DNA"/>
</dbReference>
<gene>
    <name evidence="1" type="ORF">V2S66_03860</name>
</gene>
<sequence>MTAAEREAVPVAAPVGVSLAVPASWWEFDIRPEGREATVRRIVDERVRAVPELAPYRNDLSTLLRRMARDAHDSGALYLGCMAENLGGVPLTATVTVTVLSAANAQGVALSTDPQAVAESLRTITPRRDGDAWRKVTTVEIAEVGLCARTHGVEDVPVEQGDPRTVRMALTQTYVPIPGRPEEIVLISGASPVLDLADAFHDIFDAVTSTFRFVPAATP</sequence>
<dbReference type="RefSeq" id="WP_330792994.1">
    <property type="nucleotide sequence ID" value="NZ_JAZEWV010000002.1"/>
</dbReference>
<comment type="caution">
    <text evidence="1">The sequence shown here is derived from an EMBL/GenBank/DDBJ whole genome shotgun (WGS) entry which is preliminary data.</text>
</comment>
<keyword evidence="2" id="KW-1185">Reference proteome</keyword>
<reference evidence="1 2" key="1">
    <citation type="submission" date="2023-12" db="EMBL/GenBank/DDBJ databases">
        <title>Streptomyces sp. V4-01.</title>
        <authorList>
            <person name="Somphong A."/>
            <person name="Phongsopitanun W."/>
        </authorList>
    </citation>
    <scope>NUCLEOTIDE SEQUENCE [LARGE SCALE GENOMIC DNA]</scope>
    <source>
        <strain evidence="1 2">V4-01</strain>
    </source>
</reference>
<protein>
    <submittedName>
        <fullName evidence="1">Uncharacterized protein</fullName>
    </submittedName>
</protein>
<organism evidence="1 2">
    <name type="scientific">Actinacidiphila polyblastidii</name>
    <dbReference type="NCBI Taxonomy" id="3110430"/>
    <lineage>
        <taxon>Bacteria</taxon>
        <taxon>Bacillati</taxon>
        <taxon>Actinomycetota</taxon>
        <taxon>Actinomycetes</taxon>
        <taxon>Kitasatosporales</taxon>
        <taxon>Streptomycetaceae</taxon>
        <taxon>Actinacidiphila</taxon>
    </lineage>
</organism>
<evidence type="ECO:0000313" key="2">
    <source>
        <dbReference type="Proteomes" id="UP001344658"/>
    </source>
</evidence>
<proteinExistence type="predicted"/>
<dbReference type="Proteomes" id="UP001344658">
    <property type="component" value="Unassembled WGS sequence"/>
</dbReference>
<evidence type="ECO:0000313" key="1">
    <source>
        <dbReference type="EMBL" id="MEE4541104.1"/>
    </source>
</evidence>
<accession>A0ABU7P5N0</accession>
<name>A0ABU7P5N0_9ACTN</name>